<organism evidence="9 10">
    <name type="scientific">Parthenolecanium corni</name>
    <dbReference type="NCBI Taxonomy" id="536013"/>
    <lineage>
        <taxon>Eukaryota</taxon>
        <taxon>Metazoa</taxon>
        <taxon>Ecdysozoa</taxon>
        <taxon>Arthropoda</taxon>
        <taxon>Hexapoda</taxon>
        <taxon>Insecta</taxon>
        <taxon>Pterygota</taxon>
        <taxon>Neoptera</taxon>
        <taxon>Paraneoptera</taxon>
        <taxon>Hemiptera</taxon>
        <taxon>Sternorrhyncha</taxon>
        <taxon>Coccoidea</taxon>
        <taxon>Coccidae</taxon>
        <taxon>Parthenolecanium</taxon>
    </lineage>
</organism>
<protein>
    <recommendedName>
        <fullName evidence="8">DDE Tnp4 domain-containing protein</fullName>
    </recommendedName>
</protein>
<evidence type="ECO:0000256" key="3">
    <source>
        <dbReference type="ARBA" id="ARBA00006958"/>
    </source>
</evidence>
<feature type="domain" description="DDE Tnp4" evidence="8">
    <location>
        <begin position="162"/>
        <end position="313"/>
    </location>
</feature>
<accession>A0AAN9T5Z5</accession>
<gene>
    <name evidence="9" type="ORF">V9T40_014503</name>
</gene>
<reference evidence="9 10" key="1">
    <citation type="submission" date="2024-03" db="EMBL/GenBank/DDBJ databases">
        <title>Adaptation during the transition from Ophiocordyceps entomopathogen to insect associate is accompanied by gene loss and intensified selection.</title>
        <authorList>
            <person name="Ward C.M."/>
            <person name="Onetto C.A."/>
            <person name="Borneman A.R."/>
        </authorList>
    </citation>
    <scope>NUCLEOTIDE SEQUENCE [LARGE SCALE GENOMIC DNA]</scope>
    <source>
        <strain evidence="9">AWRI1</strain>
        <tissue evidence="9">Single Adult Female</tissue>
    </source>
</reference>
<name>A0AAN9T5Z5_9HEMI</name>
<dbReference type="Pfam" id="PF13359">
    <property type="entry name" value="DDE_Tnp_4"/>
    <property type="match status" value="1"/>
</dbReference>
<dbReference type="AlphaFoldDB" id="A0AAN9T5Z5"/>
<evidence type="ECO:0000259" key="8">
    <source>
        <dbReference type="Pfam" id="PF13359"/>
    </source>
</evidence>
<dbReference type="GO" id="GO:0046872">
    <property type="term" value="F:metal ion binding"/>
    <property type="evidence" value="ECO:0007669"/>
    <property type="project" value="UniProtKB-KW"/>
</dbReference>
<keyword evidence="6" id="KW-0378">Hydrolase</keyword>
<comment type="subcellular location">
    <subcellularLocation>
        <location evidence="2">Nucleus</location>
    </subcellularLocation>
</comment>
<evidence type="ECO:0000256" key="1">
    <source>
        <dbReference type="ARBA" id="ARBA00001968"/>
    </source>
</evidence>
<dbReference type="InterPro" id="IPR027806">
    <property type="entry name" value="HARBI1_dom"/>
</dbReference>
<evidence type="ECO:0000256" key="2">
    <source>
        <dbReference type="ARBA" id="ARBA00004123"/>
    </source>
</evidence>
<evidence type="ECO:0000256" key="6">
    <source>
        <dbReference type="ARBA" id="ARBA00022801"/>
    </source>
</evidence>
<evidence type="ECO:0000313" key="9">
    <source>
        <dbReference type="EMBL" id="KAK7572031.1"/>
    </source>
</evidence>
<keyword evidence="7" id="KW-0539">Nucleus</keyword>
<keyword evidence="5" id="KW-0479">Metal-binding</keyword>
<comment type="caution">
    <text evidence="9">The sequence shown here is derived from an EMBL/GenBank/DDBJ whole genome shotgun (WGS) entry which is preliminary data.</text>
</comment>
<dbReference type="EMBL" id="JBBCAQ010000038">
    <property type="protein sequence ID" value="KAK7572031.1"/>
    <property type="molecule type" value="Genomic_DNA"/>
</dbReference>
<dbReference type="PANTHER" id="PTHR22930:SF250">
    <property type="entry name" value="NUCLEASE HARBI1-LIKE PROTEIN"/>
    <property type="match status" value="1"/>
</dbReference>
<keyword evidence="4" id="KW-0540">Nuclease</keyword>
<dbReference type="GO" id="GO:0004518">
    <property type="term" value="F:nuclease activity"/>
    <property type="evidence" value="ECO:0007669"/>
    <property type="project" value="UniProtKB-KW"/>
</dbReference>
<keyword evidence="10" id="KW-1185">Reference proteome</keyword>
<proteinExistence type="inferred from homology"/>
<evidence type="ECO:0000256" key="5">
    <source>
        <dbReference type="ARBA" id="ARBA00022723"/>
    </source>
</evidence>
<dbReference type="PANTHER" id="PTHR22930">
    <property type="match status" value="1"/>
</dbReference>
<dbReference type="GO" id="GO:0005634">
    <property type="term" value="C:nucleus"/>
    <property type="evidence" value="ECO:0007669"/>
    <property type="project" value="UniProtKB-SubCell"/>
</dbReference>
<dbReference type="InterPro" id="IPR045249">
    <property type="entry name" value="HARBI1-like"/>
</dbReference>
<evidence type="ECO:0000256" key="4">
    <source>
        <dbReference type="ARBA" id="ARBA00022722"/>
    </source>
</evidence>
<comment type="cofactor">
    <cofactor evidence="1">
        <name>a divalent metal cation</name>
        <dbReference type="ChEBI" id="CHEBI:60240"/>
    </cofactor>
</comment>
<evidence type="ECO:0000313" key="10">
    <source>
        <dbReference type="Proteomes" id="UP001367676"/>
    </source>
</evidence>
<comment type="similarity">
    <text evidence="3">Belongs to the HARBI1 family.</text>
</comment>
<dbReference type="Proteomes" id="UP001367676">
    <property type="component" value="Unassembled WGS sequence"/>
</dbReference>
<evidence type="ECO:0000256" key="7">
    <source>
        <dbReference type="ARBA" id="ARBA00023242"/>
    </source>
</evidence>
<sequence>MNPFEELNSYSDYEDGDFVKLAFAALSPSKPKKTAIKPDHFTLWSDDEFHYRFRLSKTTVRFILSLIKGHIEAIDDCNVEVSPEQQLLFTLRYFATGTISATCLDFVGIRRSVGNLIVERVCEILAFLRARIIHFPKCPVEIKKIENEFFNIAKIPHCIGVIGCTHVRLTMVDEAKKIETFRNENNFLSLKVQIVCDANSKIENIVARWPGGAQESIIFNNSKLRKLFEDGEMKTSVILGDCAYPLRKYLLTPINNATSVDKVRYNDALDKTLSTLRTTCELWKRRFPVLINGLAGNIEWIQCVIVATTVLHNIACNMGEKIPKITLEEQEKMRLSHIENSRFHVNGKNAEQSPVRDFLVEYFSRLSNQSCNKEANT</sequence>
<dbReference type="GO" id="GO:0016787">
    <property type="term" value="F:hydrolase activity"/>
    <property type="evidence" value="ECO:0007669"/>
    <property type="project" value="UniProtKB-KW"/>
</dbReference>